<name>A0A4S8N8Y8_9ACTN</name>
<accession>A0A4S8N8Y8</accession>
<evidence type="ECO:0000313" key="1">
    <source>
        <dbReference type="EMBL" id="THV12867.1"/>
    </source>
</evidence>
<reference evidence="1 2" key="1">
    <citation type="journal article" date="2009" name="Int. J. Syst. Evol. Microbiol.">
        <title>Nocardioides caeni sp. nov., isolated from wastewater.</title>
        <authorList>
            <person name="Yoon J.H."/>
            <person name="Kang S.J."/>
            <person name="Park S."/>
            <person name="Kim W."/>
            <person name="Oh T.K."/>
        </authorList>
    </citation>
    <scope>NUCLEOTIDE SEQUENCE [LARGE SCALE GENOMIC DNA]</scope>
    <source>
        <strain evidence="1 2">DSM 23134</strain>
    </source>
</reference>
<protein>
    <submittedName>
        <fullName evidence="1">Uncharacterized protein</fullName>
    </submittedName>
</protein>
<dbReference type="Proteomes" id="UP000307087">
    <property type="component" value="Unassembled WGS sequence"/>
</dbReference>
<dbReference type="RefSeq" id="WP_136562900.1">
    <property type="nucleotide sequence ID" value="NZ_BAABLS010000004.1"/>
</dbReference>
<proteinExistence type="predicted"/>
<evidence type="ECO:0000313" key="2">
    <source>
        <dbReference type="Proteomes" id="UP000307087"/>
    </source>
</evidence>
<dbReference type="EMBL" id="STGW01000006">
    <property type="protein sequence ID" value="THV12867.1"/>
    <property type="molecule type" value="Genomic_DNA"/>
</dbReference>
<dbReference type="AlphaFoldDB" id="A0A4S8N8Y8"/>
<organism evidence="1 2">
    <name type="scientific">Nocardioides caeni</name>
    <dbReference type="NCBI Taxonomy" id="574700"/>
    <lineage>
        <taxon>Bacteria</taxon>
        <taxon>Bacillati</taxon>
        <taxon>Actinomycetota</taxon>
        <taxon>Actinomycetes</taxon>
        <taxon>Propionibacteriales</taxon>
        <taxon>Nocardioidaceae</taxon>
        <taxon>Nocardioides</taxon>
    </lineage>
</organism>
<comment type="caution">
    <text evidence="1">The sequence shown here is derived from an EMBL/GenBank/DDBJ whole genome shotgun (WGS) entry which is preliminary data.</text>
</comment>
<keyword evidence="2" id="KW-1185">Reference proteome</keyword>
<dbReference type="OrthoDB" id="3729017at2"/>
<gene>
    <name evidence="1" type="ORF">E9934_10750</name>
</gene>
<sequence>MPPPVMPAPVAPPPGVPGVAEAAGAAAPAGAAGSTAGAGGLGAAGLPVDPMAAAALGGSGAAGVAGGLPAALGGGAAGAAAGGAAGATAAGAAAGGGAAGAAAVGGAAASGAGAVGTGLGSAASLGVGAKVAIGAVAVTALAGAGAGTAYFVQRDDPEAPPSSTPARTDLIRDVDFGNLAWEYGGAVLDFVDGRTTTQGTFGSGDFVQGRWDPTAGEVAVGGVLYVDLDGDGDEDAAGPVHVTYLDANQEAEAWFVWLWDQETGEARQVPWAVASGLRCGDAIGEVRVQGASLLVEQLWRDPDNPGSCADQPTARREKHIVVEDGYPVVRSGSGGWGGYCPAIPGGPALDLANGVYIPDDVPYGDGPPYEFRAAPSEHAPVVGTDHLQWFVPLVDFGNLTGDDLESGFHDGWELALIGPPEAGSADGTGDGPVCAWIRAGG</sequence>